<reference evidence="4 5" key="1">
    <citation type="journal article" date="2015" name="BMC Genomics">
        <title>The genome of the truffle-parasite Tolypocladium ophioglossoides and the evolution of antifungal peptaibiotics.</title>
        <authorList>
            <person name="Quandt C.A."/>
            <person name="Bushley K.E."/>
            <person name="Spatafora J.W."/>
        </authorList>
    </citation>
    <scope>NUCLEOTIDE SEQUENCE [LARGE SCALE GENOMIC DNA]</scope>
    <source>
        <strain evidence="4 5">CBS 100239</strain>
    </source>
</reference>
<comment type="caution">
    <text evidence="4">The sequence shown here is derived from an EMBL/GenBank/DDBJ whole genome shotgun (WGS) entry which is preliminary data.</text>
</comment>
<keyword evidence="2" id="KW-0732">Signal</keyword>
<dbReference type="AlphaFoldDB" id="A0A0L0NBQ5"/>
<feature type="signal peptide" evidence="2">
    <location>
        <begin position="1"/>
        <end position="26"/>
    </location>
</feature>
<evidence type="ECO:0000259" key="3">
    <source>
        <dbReference type="Pfam" id="PF23584"/>
    </source>
</evidence>
<evidence type="ECO:0000256" key="1">
    <source>
        <dbReference type="SAM" id="Phobius"/>
    </source>
</evidence>
<keyword evidence="5" id="KW-1185">Reference proteome</keyword>
<sequence length="284" mass="31181">MDVFSRRLYCLGWWYLLLACSRAVDATNLTFPQTVEVDLVFPRNDDTYAPVPLMPVFAIQNLHVSQPLFLDFHYYIIGPPYKYNGLIQPKHGWANYSSGPDPYLVFHYTSQLNNTEGRWMLSWELRSGNCSMSDEYAPLKVAGLVQRNYIYFTTKNGAQQPDLVAATQDGTCSKTESFAFNITGMLDVPLGSHYNNQASCPTLSPAAPTPDPCRVKVDSASASSISYAIQSSACWGGLMPAFTCPPGYDKSAARRAVQSAVGGAAWLAGTAWLAVTLGWLANMA</sequence>
<protein>
    <recommendedName>
        <fullName evidence="3">DUF7136 domain-containing protein</fullName>
    </recommendedName>
</protein>
<feature type="chain" id="PRO_5005545034" description="DUF7136 domain-containing protein" evidence="2">
    <location>
        <begin position="27"/>
        <end position="284"/>
    </location>
</feature>
<proteinExistence type="predicted"/>
<dbReference type="Pfam" id="PF23584">
    <property type="entry name" value="DUF7136"/>
    <property type="match status" value="1"/>
</dbReference>
<evidence type="ECO:0000256" key="2">
    <source>
        <dbReference type="SAM" id="SignalP"/>
    </source>
</evidence>
<dbReference type="OrthoDB" id="4490227at2759"/>
<feature type="transmembrane region" description="Helical" evidence="1">
    <location>
        <begin position="260"/>
        <end position="281"/>
    </location>
</feature>
<accession>A0A0L0NBQ5</accession>
<evidence type="ECO:0000313" key="5">
    <source>
        <dbReference type="Proteomes" id="UP000036947"/>
    </source>
</evidence>
<keyword evidence="1" id="KW-0812">Transmembrane</keyword>
<gene>
    <name evidence="4" type="ORF">TOPH_04106</name>
</gene>
<keyword evidence="1" id="KW-0472">Membrane</keyword>
<dbReference type="InterPro" id="IPR055560">
    <property type="entry name" value="DUF7136"/>
</dbReference>
<organism evidence="4 5">
    <name type="scientific">Tolypocladium ophioglossoides (strain CBS 100239)</name>
    <name type="common">Snaketongue truffleclub</name>
    <name type="synonym">Elaphocordyceps ophioglossoides</name>
    <dbReference type="NCBI Taxonomy" id="1163406"/>
    <lineage>
        <taxon>Eukaryota</taxon>
        <taxon>Fungi</taxon>
        <taxon>Dikarya</taxon>
        <taxon>Ascomycota</taxon>
        <taxon>Pezizomycotina</taxon>
        <taxon>Sordariomycetes</taxon>
        <taxon>Hypocreomycetidae</taxon>
        <taxon>Hypocreales</taxon>
        <taxon>Ophiocordycipitaceae</taxon>
        <taxon>Tolypocladium</taxon>
    </lineage>
</organism>
<dbReference type="STRING" id="1163406.A0A0L0NBQ5"/>
<evidence type="ECO:0000313" key="4">
    <source>
        <dbReference type="EMBL" id="KND91190.1"/>
    </source>
</evidence>
<dbReference type="Proteomes" id="UP000036947">
    <property type="component" value="Unassembled WGS sequence"/>
</dbReference>
<feature type="domain" description="DUF7136" evidence="3">
    <location>
        <begin position="30"/>
        <end position="237"/>
    </location>
</feature>
<keyword evidence="1" id="KW-1133">Transmembrane helix</keyword>
<dbReference type="PROSITE" id="PS51257">
    <property type="entry name" value="PROKAR_LIPOPROTEIN"/>
    <property type="match status" value="1"/>
</dbReference>
<dbReference type="EMBL" id="LFRF01000009">
    <property type="protein sequence ID" value="KND91190.1"/>
    <property type="molecule type" value="Genomic_DNA"/>
</dbReference>
<name>A0A0L0NBQ5_TOLOC</name>